<gene>
    <name evidence="1" type="ORF">Vadar_020070</name>
</gene>
<dbReference type="EMBL" id="CM037155">
    <property type="protein sequence ID" value="KAH7846954.1"/>
    <property type="molecule type" value="Genomic_DNA"/>
</dbReference>
<proteinExistence type="predicted"/>
<name>A0ACB7Y0A2_9ERIC</name>
<protein>
    <submittedName>
        <fullName evidence="1">Uncharacterized protein</fullName>
    </submittedName>
</protein>
<dbReference type="Proteomes" id="UP000828048">
    <property type="component" value="Chromosome 5"/>
</dbReference>
<accession>A0ACB7Y0A2</accession>
<keyword evidence="2" id="KW-1185">Reference proteome</keyword>
<evidence type="ECO:0000313" key="2">
    <source>
        <dbReference type="Proteomes" id="UP000828048"/>
    </source>
</evidence>
<sequence length="109" mass="12158">MASDDSSLIITLLSLSTAIVFFIRSSSSNSSLENKISVSNQVVANPFDFMKSKLVLLVSHELSLSGKRYDFICIQAINPTRMSVSSVLYELLPQDLDNYIIAILDRRKL</sequence>
<evidence type="ECO:0000313" key="1">
    <source>
        <dbReference type="EMBL" id="KAH7846954.1"/>
    </source>
</evidence>
<reference evidence="1 2" key="1">
    <citation type="journal article" date="2021" name="Hortic Res">
        <title>High-quality reference genome and annotation aids understanding of berry development for evergreen blueberry (Vaccinium darrowii).</title>
        <authorList>
            <person name="Yu J."/>
            <person name="Hulse-Kemp A.M."/>
            <person name="Babiker E."/>
            <person name="Staton M."/>
        </authorList>
    </citation>
    <scope>NUCLEOTIDE SEQUENCE [LARGE SCALE GENOMIC DNA]</scope>
    <source>
        <strain evidence="2">cv. NJ 8807/NJ 8810</strain>
        <tissue evidence="1">Young leaf</tissue>
    </source>
</reference>
<organism evidence="1 2">
    <name type="scientific">Vaccinium darrowii</name>
    <dbReference type="NCBI Taxonomy" id="229202"/>
    <lineage>
        <taxon>Eukaryota</taxon>
        <taxon>Viridiplantae</taxon>
        <taxon>Streptophyta</taxon>
        <taxon>Embryophyta</taxon>
        <taxon>Tracheophyta</taxon>
        <taxon>Spermatophyta</taxon>
        <taxon>Magnoliopsida</taxon>
        <taxon>eudicotyledons</taxon>
        <taxon>Gunneridae</taxon>
        <taxon>Pentapetalae</taxon>
        <taxon>asterids</taxon>
        <taxon>Ericales</taxon>
        <taxon>Ericaceae</taxon>
        <taxon>Vaccinioideae</taxon>
        <taxon>Vaccinieae</taxon>
        <taxon>Vaccinium</taxon>
    </lineage>
</organism>
<comment type="caution">
    <text evidence="1">The sequence shown here is derived from an EMBL/GenBank/DDBJ whole genome shotgun (WGS) entry which is preliminary data.</text>
</comment>